<dbReference type="AlphaFoldDB" id="A0A915PKN3"/>
<keyword evidence="1" id="KW-1185">Reference proteome</keyword>
<evidence type="ECO:0000313" key="1">
    <source>
        <dbReference type="Proteomes" id="UP000887581"/>
    </source>
</evidence>
<name>A0A915PKN3_9BILA</name>
<organism evidence="1 2">
    <name type="scientific">Setaria digitata</name>
    <dbReference type="NCBI Taxonomy" id="48799"/>
    <lineage>
        <taxon>Eukaryota</taxon>
        <taxon>Metazoa</taxon>
        <taxon>Ecdysozoa</taxon>
        <taxon>Nematoda</taxon>
        <taxon>Chromadorea</taxon>
        <taxon>Rhabditida</taxon>
        <taxon>Spirurina</taxon>
        <taxon>Spiruromorpha</taxon>
        <taxon>Filarioidea</taxon>
        <taxon>Setariidae</taxon>
        <taxon>Setaria</taxon>
    </lineage>
</organism>
<protein>
    <submittedName>
        <fullName evidence="2">Uncharacterized protein</fullName>
    </submittedName>
</protein>
<reference evidence="2" key="1">
    <citation type="submission" date="2022-11" db="UniProtKB">
        <authorList>
            <consortium name="WormBaseParasite"/>
        </authorList>
    </citation>
    <scope>IDENTIFICATION</scope>
</reference>
<dbReference type="Proteomes" id="UP000887581">
    <property type="component" value="Unplaced"/>
</dbReference>
<evidence type="ECO:0000313" key="2">
    <source>
        <dbReference type="WBParaSite" id="sdigi.contig228.g6398.t1"/>
    </source>
</evidence>
<sequence>MLLIEERLLSYNKPNECRRSRNDERIFTATELFQHSNNSDWNGTQSASDNAENSNTLLQKILDAAGGAP</sequence>
<accession>A0A915PKN3</accession>
<proteinExistence type="predicted"/>
<dbReference type="WBParaSite" id="sdigi.contig228.g6398.t1">
    <property type="protein sequence ID" value="sdigi.contig228.g6398.t1"/>
    <property type="gene ID" value="sdigi.contig228.g6398"/>
</dbReference>